<feature type="transmembrane region" description="Helical" evidence="1">
    <location>
        <begin position="37"/>
        <end position="55"/>
    </location>
</feature>
<dbReference type="AlphaFoldDB" id="A4BKZ1"/>
<gene>
    <name evidence="2" type="ORF">NB231_14203</name>
</gene>
<reference evidence="2 3" key="1">
    <citation type="submission" date="2006-02" db="EMBL/GenBank/DDBJ databases">
        <authorList>
            <person name="Waterbury J."/>
            <person name="Ferriera S."/>
            <person name="Johnson J."/>
            <person name="Kravitz S."/>
            <person name="Halpern A."/>
            <person name="Remington K."/>
            <person name="Beeson K."/>
            <person name="Tran B."/>
            <person name="Rogers Y.-H."/>
            <person name="Friedman R."/>
            <person name="Venter J.C."/>
        </authorList>
    </citation>
    <scope>NUCLEOTIDE SEQUENCE [LARGE SCALE GENOMIC DNA]</scope>
    <source>
        <strain evidence="2 3">Nb-231</strain>
    </source>
</reference>
<protein>
    <submittedName>
        <fullName evidence="2">Uncharacterized protein</fullName>
    </submittedName>
</protein>
<organism evidence="2 3">
    <name type="scientific">Nitrococcus mobilis Nb-231</name>
    <dbReference type="NCBI Taxonomy" id="314278"/>
    <lineage>
        <taxon>Bacteria</taxon>
        <taxon>Pseudomonadati</taxon>
        <taxon>Pseudomonadota</taxon>
        <taxon>Gammaproteobacteria</taxon>
        <taxon>Chromatiales</taxon>
        <taxon>Ectothiorhodospiraceae</taxon>
        <taxon>Nitrococcus</taxon>
    </lineage>
</organism>
<evidence type="ECO:0000313" key="2">
    <source>
        <dbReference type="EMBL" id="EAR22979.1"/>
    </source>
</evidence>
<dbReference type="Proteomes" id="UP000003374">
    <property type="component" value="Unassembled WGS sequence"/>
</dbReference>
<dbReference type="eggNOG" id="ENOG5032S87">
    <property type="taxonomic scope" value="Bacteria"/>
</dbReference>
<comment type="caution">
    <text evidence="2">The sequence shown here is derived from an EMBL/GenBank/DDBJ whole genome shotgun (WGS) entry which is preliminary data.</text>
</comment>
<proteinExistence type="predicted"/>
<keyword evidence="1" id="KW-0812">Transmembrane</keyword>
<dbReference type="Pfam" id="PF20334">
    <property type="entry name" value="DUF6629"/>
    <property type="match status" value="1"/>
</dbReference>
<accession>A4BKZ1</accession>
<evidence type="ECO:0000256" key="1">
    <source>
        <dbReference type="SAM" id="Phobius"/>
    </source>
</evidence>
<keyword evidence="1" id="KW-0472">Membrane</keyword>
<name>A4BKZ1_9GAMM</name>
<sequence>MAAMGFLFFAYFLWPFFVPLAALLVETKTSRRTLFKGFTIIGFLFGASLYIPLLINQDWLSVTTVKGSILYESTLIYDGIIPRTTLRIVYAVIVAVPLLFSTVNSLRIFGALIFISVTISAALFAYAFVSIWCFFAAILSAFVVYIIHHEAKHPPKS</sequence>
<dbReference type="HOGENOM" id="CLU_098310_1_0_6"/>
<dbReference type="EMBL" id="AAOF01000001">
    <property type="protein sequence ID" value="EAR22979.1"/>
    <property type="molecule type" value="Genomic_DNA"/>
</dbReference>
<evidence type="ECO:0000313" key="3">
    <source>
        <dbReference type="Proteomes" id="UP000003374"/>
    </source>
</evidence>
<feature type="transmembrane region" description="Helical" evidence="1">
    <location>
        <begin position="129"/>
        <end position="147"/>
    </location>
</feature>
<keyword evidence="3" id="KW-1185">Reference proteome</keyword>
<feature type="transmembrane region" description="Helical" evidence="1">
    <location>
        <begin position="75"/>
        <end position="99"/>
    </location>
</feature>
<keyword evidence="1" id="KW-1133">Transmembrane helix</keyword>
<feature type="transmembrane region" description="Helical" evidence="1">
    <location>
        <begin position="6"/>
        <end position="25"/>
    </location>
</feature>
<dbReference type="InterPro" id="IPR046737">
    <property type="entry name" value="DUF6629"/>
</dbReference>